<comment type="similarity">
    <text evidence="3">Belongs to the binding-protein-dependent transport system permease family. MalFG subfamily.</text>
</comment>
<evidence type="ECO:0000256" key="7">
    <source>
        <dbReference type="ARBA" id="ARBA00022692"/>
    </source>
</evidence>
<feature type="domain" description="ABC transmembrane type-1" evidence="12">
    <location>
        <begin position="71"/>
        <end position="262"/>
    </location>
</feature>
<evidence type="ECO:0000256" key="2">
    <source>
        <dbReference type="ARBA" id="ARBA00004651"/>
    </source>
</evidence>
<evidence type="ECO:0000313" key="13">
    <source>
        <dbReference type="EMBL" id="QDT00807.1"/>
    </source>
</evidence>
<feature type="transmembrane region" description="Helical" evidence="11">
    <location>
        <begin position="187"/>
        <end position="208"/>
    </location>
</feature>
<dbReference type="PANTHER" id="PTHR32243:SF50">
    <property type="entry name" value="MALTOSE_MALTODEXTRIN TRANSPORT SYSTEM PERMEASE PROTEIN MALG"/>
    <property type="match status" value="1"/>
</dbReference>
<protein>
    <recommendedName>
        <fullName evidence="10">Maltose/maltodextrin transport system permease protein MalG</fullName>
    </recommendedName>
</protein>
<evidence type="ECO:0000256" key="5">
    <source>
        <dbReference type="ARBA" id="ARBA00022475"/>
    </source>
</evidence>
<keyword evidence="9 11" id="KW-0472">Membrane</keyword>
<dbReference type="OrthoDB" id="266229at2"/>
<dbReference type="AlphaFoldDB" id="A0A517N106"/>
<keyword evidence="8 11" id="KW-1133">Transmembrane helix</keyword>
<organism evidence="13 14">
    <name type="scientific">Adhaeretor mobilis</name>
    <dbReference type="NCBI Taxonomy" id="1930276"/>
    <lineage>
        <taxon>Bacteria</taxon>
        <taxon>Pseudomonadati</taxon>
        <taxon>Planctomycetota</taxon>
        <taxon>Planctomycetia</taxon>
        <taxon>Pirellulales</taxon>
        <taxon>Lacipirellulaceae</taxon>
        <taxon>Adhaeretor</taxon>
    </lineage>
</organism>
<sequence length="277" mass="30547">MVSEPKRITFLRHAVLLLFVAISVYPALNVLSISLRPGDQLKTTDLSIIPDNWTFDSYIALFTEQPFLRWLANSLLVSFAVTVTGVALAAMGGYALSRFRFVGRQALMLSILTTQMFPATMLLLPLYILVAKLNLMNTFLGLLVFYVSTALPFCVWQMKGFYDTISPSLEEAARVDGCSRMVAFRRVILPLAAPGLVITALFSFMTAWSEYIVAAQVLQDRDMFTLPLGVKSFQASMSTQWGLYAAAAILVSVPVVIVFIVLSKYLVSGMTVGAVKE</sequence>
<reference evidence="13 14" key="1">
    <citation type="submission" date="2019-02" db="EMBL/GenBank/DDBJ databases">
        <title>Deep-cultivation of Planctomycetes and their phenomic and genomic characterization uncovers novel biology.</title>
        <authorList>
            <person name="Wiegand S."/>
            <person name="Jogler M."/>
            <person name="Boedeker C."/>
            <person name="Pinto D."/>
            <person name="Vollmers J."/>
            <person name="Rivas-Marin E."/>
            <person name="Kohn T."/>
            <person name="Peeters S.H."/>
            <person name="Heuer A."/>
            <person name="Rast P."/>
            <person name="Oberbeckmann S."/>
            <person name="Bunk B."/>
            <person name="Jeske O."/>
            <person name="Meyerdierks A."/>
            <person name="Storesund J.E."/>
            <person name="Kallscheuer N."/>
            <person name="Luecker S."/>
            <person name="Lage O.M."/>
            <person name="Pohl T."/>
            <person name="Merkel B.J."/>
            <person name="Hornburger P."/>
            <person name="Mueller R.-W."/>
            <person name="Bruemmer F."/>
            <person name="Labrenz M."/>
            <person name="Spormann A.M."/>
            <person name="Op den Camp H."/>
            <person name="Overmann J."/>
            <person name="Amann R."/>
            <person name="Jetten M.S.M."/>
            <person name="Mascher T."/>
            <person name="Medema M.H."/>
            <person name="Devos D.P."/>
            <person name="Kaster A.-K."/>
            <person name="Ovreas L."/>
            <person name="Rohde M."/>
            <person name="Galperin M.Y."/>
            <person name="Jogler C."/>
        </authorList>
    </citation>
    <scope>NUCLEOTIDE SEQUENCE [LARGE SCALE GENOMIC DNA]</scope>
    <source>
        <strain evidence="13 14">HG15A2</strain>
    </source>
</reference>
<dbReference type="EMBL" id="CP036263">
    <property type="protein sequence ID" value="QDT00807.1"/>
    <property type="molecule type" value="Genomic_DNA"/>
</dbReference>
<evidence type="ECO:0000256" key="10">
    <source>
        <dbReference type="ARBA" id="ARBA00041109"/>
    </source>
</evidence>
<dbReference type="KEGG" id="amob:HG15A2_41490"/>
<dbReference type="InterPro" id="IPR000515">
    <property type="entry name" value="MetI-like"/>
</dbReference>
<feature type="transmembrane region" description="Helical" evidence="11">
    <location>
        <begin position="70"/>
        <end position="94"/>
    </location>
</feature>
<keyword evidence="7 11" id="KW-0812">Transmembrane</keyword>
<dbReference type="PROSITE" id="PS50928">
    <property type="entry name" value="ABC_TM1"/>
    <property type="match status" value="1"/>
</dbReference>
<proteinExistence type="inferred from homology"/>
<name>A0A517N106_9BACT</name>
<evidence type="ECO:0000256" key="11">
    <source>
        <dbReference type="RuleBase" id="RU363032"/>
    </source>
</evidence>
<accession>A0A517N106</accession>
<feature type="transmembrane region" description="Helical" evidence="11">
    <location>
        <begin position="106"/>
        <end position="129"/>
    </location>
</feature>
<comment type="subcellular location">
    <subcellularLocation>
        <location evidence="2 11">Cell membrane</location>
        <topology evidence="2 11">Multi-pass membrane protein</topology>
    </subcellularLocation>
</comment>
<dbReference type="Pfam" id="PF00528">
    <property type="entry name" value="BPD_transp_1"/>
    <property type="match status" value="1"/>
</dbReference>
<dbReference type="Gene3D" id="1.10.3720.10">
    <property type="entry name" value="MetI-like"/>
    <property type="match status" value="1"/>
</dbReference>
<dbReference type="SUPFAM" id="SSF161098">
    <property type="entry name" value="MetI-like"/>
    <property type="match status" value="1"/>
</dbReference>
<keyword evidence="4 11" id="KW-0813">Transport</keyword>
<dbReference type="GO" id="GO:0042956">
    <property type="term" value="P:maltodextrin transmembrane transport"/>
    <property type="evidence" value="ECO:0007669"/>
    <property type="project" value="TreeGrafter"/>
</dbReference>
<evidence type="ECO:0000256" key="8">
    <source>
        <dbReference type="ARBA" id="ARBA00022989"/>
    </source>
</evidence>
<dbReference type="GO" id="GO:0005886">
    <property type="term" value="C:plasma membrane"/>
    <property type="evidence" value="ECO:0007669"/>
    <property type="project" value="UniProtKB-SubCell"/>
</dbReference>
<feature type="transmembrane region" description="Helical" evidence="11">
    <location>
        <begin position="9"/>
        <end position="28"/>
    </location>
</feature>
<keyword evidence="5" id="KW-1003">Cell membrane</keyword>
<evidence type="ECO:0000256" key="3">
    <source>
        <dbReference type="ARBA" id="ARBA00009047"/>
    </source>
</evidence>
<evidence type="ECO:0000313" key="14">
    <source>
        <dbReference type="Proteomes" id="UP000319852"/>
    </source>
</evidence>
<dbReference type="InterPro" id="IPR050901">
    <property type="entry name" value="BP-dep_ABC_trans_perm"/>
</dbReference>
<evidence type="ECO:0000256" key="1">
    <source>
        <dbReference type="ARBA" id="ARBA00002264"/>
    </source>
</evidence>
<dbReference type="GO" id="GO:0015423">
    <property type="term" value="F:ABC-type maltose transporter activity"/>
    <property type="evidence" value="ECO:0007669"/>
    <property type="project" value="TreeGrafter"/>
</dbReference>
<evidence type="ECO:0000256" key="9">
    <source>
        <dbReference type="ARBA" id="ARBA00023136"/>
    </source>
</evidence>
<keyword evidence="6" id="KW-0762">Sugar transport</keyword>
<evidence type="ECO:0000256" key="6">
    <source>
        <dbReference type="ARBA" id="ARBA00022597"/>
    </source>
</evidence>
<evidence type="ECO:0000256" key="4">
    <source>
        <dbReference type="ARBA" id="ARBA00022448"/>
    </source>
</evidence>
<evidence type="ECO:0000259" key="12">
    <source>
        <dbReference type="PROSITE" id="PS50928"/>
    </source>
</evidence>
<dbReference type="Proteomes" id="UP000319852">
    <property type="component" value="Chromosome"/>
</dbReference>
<dbReference type="RefSeq" id="WP_145062540.1">
    <property type="nucleotide sequence ID" value="NZ_CP036263.1"/>
</dbReference>
<feature type="transmembrane region" description="Helical" evidence="11">
    <location>
        <begin position="241"/>
        <end position="262"/>
    </location>
</feature>
<keyword evidence="14" id="KW-1185">Reference proteome</keyword>
<dbReference type="PANTHER" id="PTHR32243">
    <property type="entry name" value="MALTOSE TRANSPORT SYSTEM PERMEASE-RELATED"/>
    <property type="match status" value="1"/>
</dbReference>
<comment type="function">
    <text evidence="1">Part of the ABC transporter complex MalEFGK involved in maltose/maltodextrin import. Probably responsible for the translocation of the substrate across the membrane.</text>
</comment>
<dbReference type="CDD" id="cd06261">
    <property type="entry name" value="TM_PBP2"/>
    <property type="match status" value="1"/>
</dbReference>
<gene>
    <name evidence="13" type="primary">malG</name>
    <name evidence="13" type="ORF">HG15A2_41490</name>
</gene>
<feature type="transmembrane region" description="Helical" evidence="11">
    <location>
        <begin position="135"/>
        <end position="156"/>
    </location>
</feature>
<dbReference type="InterPro" id="IPR035906">
    <property type="entry name" value="MetI-like_sf"/>
</dbReference>